<dbReference type="Proteomes" id="UP001589810">
    <property type="component" value="Unassembled WGS sequence"/>
</dbReference>
<name>A0ABV6N0H9_9PSEU</name>
<proteinExistence type="predicted"/>
<dbReference type="EMBL" id="JBHLUD010000009">
    <property type="protein sequence ID" value="MFC0545595.1"/>
    <property type="molecule type" value="Genomic_DNA"/>
</dbReference>
<dbReference type="RefSeq" id="WP_273944169.1">
    <property type="nucleotide sequence ID" value="NZ_CP097263.1"/>
</dbReference>
<comment type="caution">
    <text evidence="1">The sequence shown here is derived from an EMBL/GenBank/DDBJ whole genome shotgun (WGS) entry which is preliminary data.</text>
</comment>
<dbReference type="Pfam" id="PF11848">
    <property type="entry name" value="DUF3368"/>
    <property type="match status" value="1"/>
</dbReference>
<dbReference type="SUPFAM" id="SSF88723">
    <property type="entry name" value="PIN domain-like"/>
    <property type="match status" value="1"/>
</dbReference>
<evidence type="ECO:0000313" key="1">
    <source>
        <dbReference type="EMBL" id="MFC0545595.1"/>
    </source>
</evidence>
<reference evidence="1 2" key="1">
    <citation type="submission" date="2024-09" db="EMBL/GenBank/DDBJ databases">
        <authorList>
            <person name="Sun Q."/>
            <person name="Mori K."/>
        </authorList>
    </citation>
    <scope>NUCLEOTIDE SEQUENCE [LARGE SCALE GENOMIC DNA]</scope>
    <source>
        <strain evidence="1 2">TBRC 1432</strain>
    </source>
</reference>
<dbReference type="PANTHER" id="PTHR39550">
    <property type="entry name" value="SLL0658 PROTEIN"/>
    <property type="match status" value="1"/>
</dbReference>
<dbReference type="InterPro" id="IPR029060">
    <property type="entry name" value="PIN-like_dom_sf"/>
</dbReference>
<protein>
    <recommendedName>
        <fullName evidence="3">DUF3368 domain-containing protein</fullName>
    </recommendedName>
</protein>
<dbReference type="InterPro" id="IPR021799">
    <property type="entry name" value="PIN-like_prokaryotic"/>
</dbReference>
<sequence length="181" mass="19825">MSDVGMPAILVLDAMCLNHFARIDRLDVLRDLLIGDECRTTYVVLDELRTGASIHPDLQAALELDWVRPVRLESLPELDCFAKWVDRIGAGTRDLGEASVFAVAELCGGTAITDDQSATRVARKFGLAVHGTIWLLCRACRAGKLTVAAAGNLVDMLRSTGMRLPCTGPEFETWTRQRALL</sequence>
<dbReference type="PANTHER" id="PTHR39550:SF1">
    <property type="entry name" value="SLL0658 PROTEIN"/>
    <property type="match status" value="1"/>
</dbReference>
<gene>
    <name evidence="1" type="ORF">ACFFH7_29060</name>
</gene>
<evidence type="ECO:0000313" key="2">
    <source>
        <dbReference type="Proteomes" id="UP001589810"/>
    </source>
</evidence>
<accession>A0ABV6N0H9</accession>
<organism evidence="1 2">
    <name type="scientific">Kutzneria chonburiensis</name>
    <dbReference type="NCBI Taxonomy" id="1483604"/>
    <lineage>
        <taxon>Bacteria</taxon>
        <taxon>Bacillati</taxon>
        <taxon>Actinomycetota</taxon>
        <taxon>Actinomycetes</taxon>
        <taxon>Pseudonocardiales</taxon>
        <taxon>Pseudonocardiaceae</taxon>
        <taxon>Kutzneria</taxon>
    </lineage>
</organism>
<evidence type="ECO:0008006" key="3">
    <source>
        <dbReference type="Google" id="ProtNLM"/>
    </source>
</evidence>
<keyword evidence="2" id="KW-1185">Reference proteome</keyword>